<evidence type="ECO:0000313" key="3">
    <source>
        <dbReference type="Proteomes" id="UP000095751"/>
    </source>
</evidence>
<feature type="compositionally biased region" description="Polar residues" evidence="1">
    <location>
        <begin position="191"/>
        <end position="210"/>
    </location>
</feature>
<proteinExistence type="predicted"/>
<evidence type="ECO:0000313" key="2">
    <source>
        <dbReference type="EMBL" id="OEU12535.1"/>
    </source>
</evidence>
<reference evidence="2 3" key="1">
    <citation type="submission" date="2016-09" db="EMBL/GenBank/DDBJ databases">
        <title>Extensive genetic diversity and differential bi-allelic expression allows diatom success in the polar Southern Ocean.</title>
        <authorList>
            <consortium name="DOE Joint Genome Institute"/>
            <person name="Mock T."/>
            <person name="Otillar R.P."/>
            <person name="Strauss J."/>
            <person name="Dupont C."/>
            <person name="Frickenhaus S."/>
            <person name="Maumus F."/>
            <person name="Mcmullan M."/>
            <person name="Sanges R."/>
            <person name="Schmutz J."/>
            <person name="Toseland A."/>
            <person name="Valas R."/>
            <person name="Veluchamy A."/>
            <person name="Ward B.J."/>
            <person name="Allen A."/>
            <person name="Barry K."/>
            <person name="Falciatore A."/>
            <person name="Ferrante M."/>
            <person name="Fortunato A.E."/>
            <person name="Gloeckner G."/>
            <person name="Gruber A."/>
            <person name="Hipkin R."/>
            <person name="Janech M."/>
            <person name="Kroth P."/>
            <person name="Leese F."/>
            <person name="Lindquist E."/>
            <person name="Lyon B.R."/>
            <person name="Martin J."/>
            <person name="Mayer C."/>
            <person name="Parker M."/>
            <person name="Quesneville H."/>
            <person name="Raymond J."/>
            <person name="Uhlig C."/>
            <person name="Valentin K.U."/>
            <person name="Worden A.Z."/>
            <person name="Armbrust E.V."/>
            <person name="Bowler C."/>
            <person name="Green B."/>
            <person name="Moulton V."/>
            <person name="Van Oosterhout C."/>
            <person name="Grigoriev I."/>
        </authorList>
    </citation>
    <scope>NUCLEOTIDE SEQUENCE [LARGE SCALE GENOMIC DNA]</scope>
    <source>
        <strain evidence="2 3">CCMP1102</strain>
    </source>
</reference>
<feature type="region of interest" description="Disordered" evidence="1">
    <location>
        <begin position="312"/>
        <end position="331"/>
    </location>
</feature>
<feature type="compositionally biased region" description="Basic and acidic residues" evidence="1">
    <location>
        <begin position="158"/>
        <end position="167"/>
    </location>
</feature>
<name>A0A1E7F3F6_9STRA</name>
<evidence type="ECO:0000256" key="1">
    <source>
        <dbReference type="SAM" id="MobiDB-lite"/>
    </source>
</evidence>
<feature type="compositionally biased region" description="Low complexity" evidence="1">
    <location>
        <begin position="232"/>
        <end position="255"/>
    </location>
</feature>
<dbReference type="InParanoid" id="A0A1E7F3F6"/>
<dbReference type="EMBL" id="KV784364">
    <property type="protein sequence ID" value="OEU12535.1"/>
    <property type="molecule type" value="Genomic_DNA"/>
</dbReference>
<accession>A0A1E7F3F6</accession>
<feature type="compositionally biased region" description="Basic residues" evidence="1">
    <location>
        <begin position="59"/>
        <end position="73"/>
    </location>
</feature>
<feature type="compositionally biased region" description="Basic residues" evidence="1">
    <location>
        <begin position="101"/>
        <end position="116"/>
    </location>
</feature>
<sequence>MDHDAYNVFEDDVSQVTTSIDVQTVSPLDDEFLVINYNEFATIEDDLVSHITIPKLKLSGRKKKKQCSSKKKKTTIERTSSTGRSHKTKTTTTLSDNNKSKNSRKQKKKTKSKSTHRVVSIKPIIEEDEIENESNVSNPDEGIKMEDIDDPVTSTTIFERRSSDEINRTTSTKSSSNNSPKKNSVRGGRRAQNQEGRSLFKTTTPLSSSVPEVVQESLPHEDNASIMDDNNTLPSTLSLKTTTPHAKAQSQSSSSFDMVSRILRHEQYDTTTSEWRKISPTEWRKISPATDIFVPPSSFVYPYGKRITSTNNRSVAVSPTPPPPPPPSSLLPEKELVVIAKPFGMKASTRSTTTMIDTKSEGNTTTNNNNMTCLYVKAR</sequence>
<dbReference type="Proteomes" id="UP000095751">
    <property type="component" value="Unassembled WGS sequence"/>
</dbReference>
<feature type="compositionally biased region" description="Low complexity" evidence="1">
    <location>
        <begin position="169"/>
        <end position="182"/>
    </location>
</feature>
<organism evidence="2 3">
    <name type="scientific">Fragilariopsis cylindrus CCMP1102</name>
    <dbReference type="NCBI Taxonomy" id="635003"/>
    <lineage>
        <taxon>Eukaryota</taxon>
        <taxon>Sar</taxon>
        <taxon>Stramenopiles</taxon>
        <taxon>Ochrophyta</taxon>
        <taxon>Bacillariophyta</taxon>
        <taxon>Bacillariophyceae</taxon>
        <taxon>Bacillariophycidae</taxon>
        <taxon>Bacillariales</taxon>
        <taxon>Bacillariaceae</taxon>
        <taxon>Fragilariopsis</taxon>
    </lineage>
</organism>
<dbReference type="KEGG" id="fcy:FRACYDRAFT_243787"/>
<keyword evidence="3" id="KW-1185">Reference proteome</keyword>
<gene>
    <name evidence="2" type="ORF">FRACYDRAFT_243787</name>
</gene>
<protein>
    <submittedName>
        <fullName evidence="2">Uncharacterized protein</fullName>
    </submittedName>
</protein>
<feature type="region of interest" description="Disordered" evidence="1">
    <location>
        <begin position="59"/>
        <end position="255"/>
    </location>
</feature>
<dbReference type="AlphaFoldDB" id="A0A1E7F3F6"/>
<feature type="compositionally biased region" description="Pro residues" evidence="1">
    <location>
        <begin position="319"/>
        <end position="329"/>
    </location>
</feature>